<dbReference type="Proteomes" id="UP000001396">
    <property type="component" value="Unassembled WGS sequence"/>
</dbReference>
<protein>
    <submittedName>
        <fullName evidence="3">Uncharacterized protein</fullName>
    </submittedName>
</protein>
<dbReference type="GeneID" id="31367214"/>
<evidence type="ECO:0000256" key="2">
    <source>
        <dbReference type="SAM" id="SignalP"/>
    </source>
</evidence>
<dbReference type="AlphaFoldDB" id="D3BUC7"/>
<dbReference type="PANTHER" id="PTHR33459:SF1">
    <property type="entry name" value="DICKKOPF N-TERMINAL CYSTEINE-RICH DOMAIN-CONTAINING PROTEIN"/>
    <property type="match status" value="1"/>
</dbReference>
<organism evidence="3 4">
    <name type="scientific">Heterostelium pallidum (strain ATCC 26659 / Pp 5 / PN500)</name>
    <name type="common">Cellular slime mold</name>
    <name type="synonym">Polysphondylium pallidum</name>
    <dbReference type="NCBI Taxonomy" id="670386"/>
    <lineage>
        <taxon>Eukaryota</taxon>
        <taxon>Amoebozoa</taxon>
        <taxon>Evosea</taxon>
        <taxon>Eumycetozoa</taxon>
        <taxon>Dictyostelia</taxon>
        <taxon>Acytosteliales</taxon>
        <taxon>Acytosteliaceae</taxon>
        <taxon>Heterostelium</taxon>
    </lineage>
</organism>
<evidence type="ECO:0000313" key="4">
    <source>
        <dbReference type="Proteomes" id="UP000001396"/>
    </source>
</evidence>
<dbReference type="PANTHER" id="PTHR33459">
    <property type="entry name" value="DD-GDCA PROTEIN"/>
    <property type="match status" value="1"/>
</dbReference>
<accession>D3BUC7</accession>
<dbReference type="RefSeq" id="XP_020426849.1">
    <property type="nucleotide sequence ID" value="XM_020582495.1"/>
</dbReference>
<feature type="region of interest" description="Disordered" evidence="1">
    <location>
        <begin position="253"/>
        <end position="295"/>
    </location>
</feature>
<gene>
    <name evidence="3" type="ORF">PPL_11746</name>
</gene>
<keyword evidence="2" id="KW-0732">Signal</keyword>
<keyword evidence="4" id="KW-1185">Reference proteome</keyword>
<evidence type="ECO:0000256" key="1">
    <source>
        <dbReference type="SAM" id="MobiDB-lite"/>
    </source>
</evidence>
<sequence>MDKRVGGVVLILIGTASSANCAKECGEEGDFCGKNYKDSNDTEVKACGVGFYCDNQASICRKKIADQEPCKFRDSCLNPNSQCVQAQRKICLTAHYRGIGESCNGTAQCTQPLLCTKHVCTKRSQDHCISNNECKGEDYCSLGGVCLPLPDRGEDCELQIGCAHGYICGMKDPKSFYGKCIPLHSKQDQSYCNSDNECDISEGLYCKTNLCSKYYPSDETKDCLIFGCDLSIEQCVCSYSNVKREIIIMSQPPEPTPSLNVTQRFNQTRGPRPTRPRAFNGVNPEQNDIGSEDNVKPELREGYNNMATNGYKTPQPSSNSTNQCKPKFVFSKECKDLAIRASLCKWESHCPRVDNENLESCITRRCGLYNSCYKFKCVLHSNCYPYNGACEILDKLMASQQHKSGSSRQLSNFSFSLLSIAIVSILLFIL</sequence>
<feature type="chain" id="PRO_5003041598" evidence="2">
    <location>
        <begin position="22"/>
        <end position="430"/>
    </location>
</feature>
<feature type="signal peptide" evidence="2">
    <location>
        <begin position="1"/>
        <end position="21"/>
    </location>
</feature>
<dbReference type="InParanoid" id="D3BUC7"/>
<reference evidence="3 4" key="1">
    <citation type="journal article" date="2011" name="Genome Res.">
        <title>Phylogeny-wide analysis of social amoeba genomes highlights ancient origins for complex intercellular communication.</title>
        <authorList>
            <person name="Heidel A.J."/>
            <person name="Lawal H.M."/>
            <person name="Felder M."/>
            <person name="Schilde C."/>
            <person name="Helps N.R."/>
            <person name="Tunggal B."/>
            <person name="Rivero F."/>
            <person name="John U."/>
            <person name="Schleicher M."/>
            <person name="Eichinger L."/>
            <person name="Platzer M."/>
            <person name="Noegel A.A."/>
            <person name="Schaap P."/>
            <person name="Gloeckner G."/>
        </authorList>
    </citation>
    <scope>NUCLEOTIDE SEQUENCE [LARGE SCALE GENOMIC DNA]</scope>
    <source>
        <strain evidence="4">ATCC 26659 / Pp 5 / PN500</strain>
    </source>
</reference>
<feature type="compositionally biased region" description="Polar residues" evidence="1">
    <location>
        <begin position="257"/>
        <end position="269"/>
    </location>
</feature>
<proteinExistence type="predicted"/>
<evidence type="ECO:0000313" key="3">
    <source>
        <dbReference type="EMBL" id="EFA74715.1"/>
    </source>
</evidence>
<comment type="caution">
    <text evidence="3">The sequence shown here is derived from an EMBL/GenBank/DDBJ whole genome shotgun (WGS) entry which is preliminary data.</text>
</comment>
<name>D3BUC7_HETP5</name>
<dbReference type="EMBL" id="ADBJ01000060">
    <property type="protein sequence ID" value="EFA74715.1"/>
    <property type="molecule type" value="Genomic_DNA"/>
</dbReference>
<dbReference type="InterPro" id="IPR052326">
    <property type="entry name" value="Diff-Dev_Assoc_Protein"/>
</dbReference>